<keyword evidence="7" id="KW-0131">Cell cycle</keyword>
<dbReference type="InterPro" id="IPR008672">
    <property type="entry name" value="Mad1"/>
</dbReference>
<gene>
    <name evidence="9" type="ORF">CANVERA_P1733</name>
</gene>
<organism evidence="9 10">
    <name type="scientific">Candida verbasci</name>
    <dbReference type="NCBI Taxonomy" id="1227364"/>
    <lineage>
        <taxon>Eukaryota</taxon>
        <taxon>Fungi</taxon>
        <taxon>Dikarya</taxon>
        <taxon>Ascomycota</taxon>
        <taxon>Saccharomycotina</taxon>
        <taxon>Pichiomycetes</taxon>
        <taxon>Debaryomycetaceae</taxon>
        <taxon>Candida/Lodderomyces clade</taxon>
        <taxon>Candida</taxon>
    </lineage>
</organism>
<keyword evidence="4" id="KW-0132">Cell division</keyword>
<dbReference type="EMBL" id="CANTUO010000001">
    <property type="protein sequence ID" value="CAI5757216.1"/>
    <property type="molecule type" value="Genomic_DNA"/>
</dbReference>
<name>A0A9W4TUF0_9ASCO</name>
<dbReference type="AlphaFoldDB" id="A0A9W4TUF0"/>
<accession>A0A9W4TUF0</accession>
<evidence type="ECO:0000256" key="1">
    <source>
        <dbReference type="ARBA" id="ARBA00004123"/>
    </source>
</evidence>
<evidence type="ECO:0000256" key="7">
    <source>
        <dbReference type="ARBA" id="ARBA00023306"/>
    </source>
</evidence>
<evidence type="ECO:0000256" key="3">
    <source>
        <dbReference type="ARBA" id="ARBA00022019"/>
    </source>
</evidence>
<evidence type="ECO:0000256" key="6">
    <source>
        <dbReference type="ARBA" id="ARBA00023242"/>
    </source>
</evidence>
<keyword evidence="10" id="KW-1185">Reference proteome</keyword>
<dbReference type="PANTHER" id="PTHR23168:SF0">
    <property type="entry name" value="MITOTIC SPINDLE ASSEMBLY CHECKPOINT PROTEIN MAD1"/>
    <property type="match status" value="1"/>
</dbReference>
<dbReference type="OrthoDB" id="331602at2759"/>
<sequence>MTSGSSPFIDNPSNNSSIHDVTTTINLFNIDQKSYISKLQYQISTFETERKLWKSEKDSIINQYETNIKSKNDELSNLKLNFDYVYNEKLQLEDKLSNLENTSDEKLKNIIEENKLLKSETNMSYSNINELRKKNDRLIRKTKQITTDYNYQIKLNDELQKEIQIKEGTIMDLQSANDNLVKQLKNGFDSGNQLNKINNLQNTNHKLQIKIDALLQNKTSIELLKQKNISLINKIQSLENLEEKYIKLEVEKLQLESKYNQLFQNLANSIENNDENEDVTASIKVENFIALFKESQIKNLTLQEKLNNKIHEYNELKQDLEDHIQEFETDYLPSMNELQEKLKIASEQNLKLERVRNLNIKEIEFLRNSLKNFELKKEEPKEENKSMNQYVTNLEKLVDEYKTKINELKNIQPETYSIGDKRPNIERHSFKSQAIELEKENTKLSNKIHQLESTITELNSKLATFEKVEKKEQILQFKNNLLHQDQMIKQETLTLLKQENESLINKYINNLNSEDLIPKAIFQRQEGDKNLLQIKIDQLIKKNNRLKDCYTAKSKDILTIISRYFGFLIEFLPNPLNNSELSSRLKLTSRYTANLNNSYLIIDIDNKSLKAYGNYEFKSICEELANDWVVNKGQFPCLLSALNLKIYESYCQDAK</sequence>
<comment type="caution">
    <text evidence="9">The sequence shown here is derived from an EMBL/GenBank/DDBJ whole genome shotgun (WGS) entry which is preliminary data.</text>
</comment>
<dbReference type="Proteomes" id="UP001152885">
    <property type="component" value="Unassembled WGS sequence"/>
</dbReference>
<dbReference type="GO" id="GO:0051301">
    <property type="term" value="P:cell division"/>
    <property type="evidence" value="ECO:0007669"/>
    <property type="project" value="UniProtKB-KW"/>
</dbReference>
<dbReference type="GO" id="GO:0051315">
    <property type="term" value="P:attachment of mitotic spindle microtubules to kinetochore"/>
    <property type="evidence" value="ECO:0007669"/>
    <property type="project" value="TreeGrafter"/>
</dbReference>
<comment type="subcellular location">
    <subcellularLocation>
        <location evidence="1">Nucleus</location>
    </subcellularLocation>
</comment>
<dbReference type="GO" id="GO:0005635">
    <property type="term" value="C:nuclear envelope"/>
    <property type="evidence" value="ECO:0007669"/>
    <property type="project" value="TreeGrafter"/>
</dbReference>
<comment type="similarity">
    <text evidence="2">Belongs to the MAD1 family.</text>
</comment>
<keyword evidence="8" id="KW-0175">Coiled coil</keyword>
<dbReference type="GO" id="GO:0000776">
    <property type="term" value="C:kinetochore"/>
    <property type="evidence" value="ECO:0007669"/>
    <property type="project" value="TreeGrafter"/>
</dbReference>
<reference evidence="9" key="1">
    <citation type="submission" date="2022-12" db="EMBL/GenBank/DDBJ databases">
        <authorList>
            <person name="Brejova B."/>
        </authorList>
    </citation>
    <scope>NUCLEOTIDE SEQUENCE</scope>
</reference>
<protein>
    <recommendedName>
        <fullName evidence="3">Spindle assembly checkpoint component MAD1</fullName>
    </recommendedName>
</protein>
<keyword evidence="6" id="KW-0539">Nucleus</keyword>
<evidence type="ECO:0000313" key="10">
    <source>
        <dbReference type="Proteomes" id="UP001152885"/>
    </source>
</evidence>
<keyword evidence="5" id="KW-0498">Mitosis</keyword>
<dbReference type="Pfam" id="PF05557">
    <property type="entry name" value="MAD"/>
    <property type="match status" value="1"/>
</dbReference>
<proteinExistence type="inferred from homology"/>
<dbReference type="GO" id="GO:0072686">
    <property type="term" value="C:mitotic spindle"/>
    <property type="evidence" value="ECO:0007669"/>
    <property type="project" value="TreeGrafter"/>
</dbReference>
<evidence type="ECO:0000256" key="2">
    <source>
        <dbReference type="ARBA" id="ARBA00008029"/>
    </source>
</evidence>
<evidence type="ECO:0000256" key="4">
    <source>
        <dbReference type="ARBA" id="ARBA00022618"/>
    </source>
</evidence>
<dbReference type="PANTHER" id="PTHR23168">
    <property type="entry name" value="MITOTIC SPINDLE ASSEMBLY CHECKPOINT PROTEIN MAD1 MITOTIC ARREST DEFICIENT-LIKE PROTEIN 1"/>
    <property type="match status" value="1"/>
</dbReference>
<evidence type="ECO:0000256" key="8">
    <source>
        <dbReference type="SAM" id="Coils"/>
    </source>
</evidence>
<feature type="coiled-coil region" evidence="8">
    <location>
        <begin position="61"/>
        <end position="265"/>
    </location>
</feature>
<feature type="coiled-coil region" evidence="8">
    <location>
        <begin position="391"/>
        <end position="468"/>
    </location>
</feature>
<evidence type="ECO:0000256" key="5">
    <source>
        <dbReference type="ARBA" id="ARBA00022776"/>
    </source>
</evidence>
<feature type="coiled-coil region" evidence="8">
    <location>
        <begin position="299"/>
        <end position="355"/>
    </location>
</feature>
<dbReference type="GO" id="GO:0007094">
    <property type="term" value="P:mitotic spindle assembly checkpoint signaling"/>
    <property type="evidence" value="ECO:0007669"/>
    <property type="project" value="InterPro"/>
</dbReference>
<evidence type="ECO:0000313" key="9">
    <source>
        <dbReference type="EMBL" id="CAI5757216.1"/>
    </source>
</evidence>